<organism evidence="1 2">
    <name type="scientific">Populus trichocarpa</name>
    <name type="common">Western balsam poplar</name>
    <name type="synonym">Populus balsamifera subsp. trichocarpa</name>
    <dbReference type="NCBI Taxonomy" id="3694"/>
    <lineage>
        <taxon>Eukaryota</taxon>
        <taxon>Viridiplantae</taxon>
        <taxon>Streptophyta</taxon>
        <taxon>Embryophyta</taxon>
        <taxon>Tracheophyta</taxon>
        <taxon>Spermatophyta</taxon>
        <taxon>Magnoliopsida</taxon>
        <taxon>eudicotyledons</taxon>
        <taxon>Gunneridae</taxon>
        <taxon>Pentapetalae</taxon>
        <taxon>rosids</taxon>
        <taxon>fabids</taxon>
        <taxon>Malpighiales</taxon>
        <taxon>Salicaceae</taxon>
        <taxon>Saliceae</taxon>
        <taxon>Populus</taxon>
    </lineage>
</organism>
<protein>
    <submittedName>
        <fullName evidence="1">Uncharacterized protein</fullName>
    </submittedName>
</protein>
<evidence type="ECO:0000313" key="2">
    <source>
        <dbReference type="Proteomes" id="UP000006729"/>
    </source>
</evidence>
<gene>
    <name evidence="1" type="ORF">POPTR_012G125200v4</name>
</gene>
<dbReference type="Proteomes" id="UP000006729">
    <property type="component" value="Chromosome 12"/>
</dbReference>
<sequence>MTHRFNNYKKRRSLQVTGNRRRRTWVRYLEMEESSSSFPEIFNAKKSTLCVHNAEIEITSDKCLIRGQAAFLGEDCPRGISIRSFSENGVKCTDFVIPREVHVVEAATRRVAHRATSPRHSDSSFQHNPKKPHKKKQSKQASLE</sequence>
<name>A0ACC0S809_POPTR</name>
<accession>A0ACC0S809</accession>
<proteinExistence type="predicted"/>
<comment type="caution">
    <text evidence="1">The sequence shown here is derived from an EMBL/GenBank/DDBJ whole genome shotgun (WGS) entry which is preliminary data.</text>
</comment>
<dbReference type="EMBL" id="CM009301">
    <property type="protein sequence ID" value="KAI9384906.1"/>
    <property type="molecule type" value="Genomic_DNA"/>
</dbReference>
<evidence type="ECO:0000313" key="1">
    <source>
        <dbReference type="EMBL" id="KAI9384906.1"/>
    </source>
</evidence>
<keyword evidence="2" id="KW-1185">Reference proteome</keyword>
<reference evidence="1 2" key="1">
    <citation type="journal article" date="2006" name="Science">
        <title>The genome of black cottonwood, Populus trichocarpa (Torr. &amp; Gray).</title>
        <authorList>
            <person name="Tuskan G.A."/>
            <person name="Difazio S."/>
            <person name="Jansson S."/>
            <person name="Bohlmann J."/>
            <person name="Grigoriev I."/>
            <person name="Hellsten U."/>
            <person name="Putnam N."/>
            <person name="Ralph S."/>
            <person name="Rombauts S."/>
            <person name="Salamov A."/>
            <person name="Schein J."/>
            <person name="Sterck L."/>
            <person name="Aerts A."/>
            <person name="Bhalerao R.R."/>
            <person name="Bhalerao R.P."/>
            <person name="Blaudez D."/>
            <person name="Boerjan W."/>
            <person name="Brun A."/>
            <person name="Brunner A."/>
            <person name="Busov V."/>
            <person name="Campbell M."/>
            <person name="Carlson J."/>
            <person name="Chalot M."/>
            <person name="Chapman J."/>
            <person name="Chen G.L."/>
            <person name="Cooper D."/>
            <person name="Coutinho P.M."/>
            <person name="Couturier J."/>
            <person name="Covert S."/>
            <person name="Cronk Q."/>
            <person name="Cunningham R."/>
            <person name="Davis J."/>
            <person name="Degroeve S."/>
            <person name="Dejardin A."/>
            <person name="Depamphilis C."/>
            <person name="Detter J."/>
            <person name="Dirks B."/>
            <person name="Dubchak I."/>
            <person name="Duplessis S."/>
            <person name="Ehlting J."/>
            <person name="Ellis B."/>
            <person name="Gendler K."/>
            <person name="Goodstein D."/>
            <person name="Gribskov M."/>
            <person name="Grimwood J."/>
            <person name="Groover A."/>
            <person name="Gunter L."/>
            <person name="Hamberger B."/>
            <person name="Heinze B."/>
            <person name="Helariutta Y."/>
            <person name="Henrissat B."/>
            <person name="Holligan D."/>
            <person name="Holt R."/>
            <person name="Huang W."/>
            <person name="Islam-Faridi N."/>
            <person name="Jones S."/>
            <person name="Jones-Rhoades M."/>
            <person name="Jorgensen R."/>
            <person name="Joshi C."/>
            <person name="Kangasjarvi J."/>
            <person name="Karlsson J."/>
            <person name="Kelleher C."/>
            <person name="Kirkpatrick R."/>
            <person name="Kirst M."/>
            <person name="Kohler A."/>
            <person name="Kalluri U."/>
            <person name="Larimer F."/>
            <person name="Leebens-Mack J."/>
            <person name="Leple J.C."/>
            <person name="Locascio P."/>
            <person name="Lou Y."/>
            <person name="Lucas S."/>
            <person name="Martin F."/>
            <person name="Montanini B."/>
            <person name="Napoli C."/>
            <person name="Nelson D.R."/>
            <person name="Nelson C."/>
            <person name="Nieminen K."/>
            <person name="Nilsson O."/>
            <person name="Pereda V."/>
            <person name="Peter G."/>
            <person name="Philippe R."/>
            <person name="Pilate G."/>
            <person name="Poliakov A."/>
            <person name="Razumovskaya J."/>
            <person name="Richardson P."/>
            <person name="Rinaldi C."/>
            <person name="Ritland K."/>
            <person name="Rouze P."/>
            <person name="Ryaboy D."/>
            <person name="Schmutz J."/>
            <person name="Schrader J."/>
            <person name="Segerman B."/>
            <person name="Shin H."/>
            <person name="Siddiqui A."/>
            <person name="Sterky F."/>
            <person name="Terry A."/>
            <person name="Tsai C.J."/>
            <person name="Uberbacher E."/>
            <person name="Unneberg P."/>
            <person name="Vahala J."/>
            <person name="Wall K."/>
            <person name="Wessler S."/>
            <person name="Yang G."/>
            <person name="Yin T."/>
            <person name="Douglas C."/>
            <person name="Marra M."/>
            <person name="Sandberg G."/>
            <person name="Van de Peer Y."/>
            <person name="Rokhsar D."/>
        </authorList>
    </citation>
    <scope>NUCLEOTIDE SEQUENCE [LARGE SCALE GENOMIC DNA]</scope>
    <source>
        <strain evidence="2">cv. Nisqually</strain>
    </source>
</reference>